<proteinExistence type="inferred from homology"/>
<evidence type="ECO:0000256" key="3">
    <source>
        <dbReference type="ARBA" id="ARBA00022426"/>
    </source>
</evidence>
<comment type="similarity">
    <text evidence="13">Belongs to the NiCoT transporter (TC 2.A.52) family.</text>
</comment>
<keyword evidence="12" id="KW-0170">Cobalt</keyword>
<evidence type="ECO:0000313" key="15">
    <source>
        <dbReference type="Proteomes" id="UP000251647"/>
    </source>
</evidence>
<dbReference type="OrthoDB" id="9812956at2"/>
<dbReference type="GO" id="GO:0015099">
    <property type="term" value="F:nickel cation transmembrane transporter activity"/>
    <property type="evidence" value="ECO:0007669"/>
    <property type="project" value="UniProtKB-UniRule"/>
</dbReference>
<evidence type="ECO:0000256" key="1">
    <source>
        <dbReference type="ARBA" id="ARBA00002510"/>
    </source>
</evidence>
<dbReference type="PANTHER" id="PTHR40659:SF1">
    <property type="entry name" value="NICKEL_COBALT EFFLUX SYSTEM RCNA"/>
    <property type="match status" value="1"/>
</dbReference>
<reference evidence="14 15" key="1">
    <citation type="submission" date="2018-06" db="EMBL/GenBank/DDBJ databases">
        <authorList>
            <consortium name="Pathogen Informatics"/>
            <person name="Doyle S."/>
        </authorList>
    </citation>
    <scope>NUCLEOTIDE SEQUENCE [LARGE SCALE GENOMIC DNA]</scope>
    <source>
        <strain evidence="14 15">NCTC11647</strain>
    </source>
</reference>
<keyword evidence="8 13" id="KW-1133">Transmembrane helix</keyword>
<protein>
    <recommendedName>
        <fullName evidence="13">Nickel/cobalt efflux system</fullName>
    </recommendedName>
</protein>
<dbReference type="Pfam" id="PF03824">
    <property type="entry name" value="NicO"/>
    <property type="match status" value="1"/>
</dbReference>
<dbReference type="AlphaFoldDB" id="A0A2T3QEQ1"/>
<feature type="transmembrane region" description="Helical" evidence="13">
    <location>
        <begin position="12"/>
        <end position="31"/>
    </location>
</feature>
<evidence type="ECO:0000256" key="11">
    <source>
        <dbReference type="ARBA" id="ARBA00023136"/>
    </source>
</evidence>
<evidence type="ECO:0000256" key="13">
    <source>
        <dbReference type="RuleBase" id="RU362101"/>
    </source>
</evidence>
<dbReference type="GO" id="GO:0006824">
    <property type="term" value="P:cobalt ion transport"/>
    <property type="evidence" value="ECO:0007669"/>
    <property type="project" value="UniProtKB-KW"/>
</dbReference>
<keyword evidence="6" id="KW-0533">Nickel</keyword>
<feature type="transmembrane region" description="Helical" evidence="13">
    <location>
        <begin position="105"/>
        <end position="134"/>
    </location>
</feature>
<dbReference type="InterPro" id="IPR011541">
    <property type="entry name" value="Ni/Co_transpt_high_affinity"/>
</dbReference>
<dbReference type="GO" id="GO:0046583">
    <property type="term" value="F:monoatomic cation efflux transmembrane transporter activity"/>
    <property type="evidence" value="ECO:0007669"/>
    <property type="project" value="TreeGrafter"/>
</dbReference>
<keyword evidence="3" id="KW-0171">Cobalt transport</keyword>
<accession>A0A2T3QEQ1</accession>
<keyword evidence="5" id="KW-1003">Cell membrane</keyword>
<name>A0A2T3QEQ1_PHODM</name>
<organism evidence="14 15">
    <name type="scientific">Photobacterium damselae</name>
    <dbReference type="NCBI Taxonomy" id="38293"/>
    <lineage>
        <taxon>Bacteria</taxon>
        <taxon>Pseudomonadati</taxon>
        <taxon>Pseudomonadota</taxon>
        <taxon>Gammaproteobacteria</taxon>
        <taxon>Vibrionales</taxon>
        <taxon>Vibrionaceae</taxon>
        <taxon>Photobacterium</taxon>
    </lineage>
</organism>
<evidence type="ECO:0000256" key="9">
    <source>
        <dbReference type="ARBA" id="ARBA00023065"/>
    </source>
</evidence>
<dbReference type="InterPro" id="IPR051224">
    <property type="entry name" value="NiCoT_RcnA"/>
</dbReference>
<keyword evidence="10" id="KW-0921">Nickel transport</keyword>
<dbReference type="GO" id="GO:0010045">
    <property type="term" value="P:response to nickel cation"/>
    <property type="evidence" value="ECO:0007669"/>
    <property type="project" value="TreeGrafter"/>
</dbReference>
<evidence type="ECO:0000256" key="8">
    <source>
        <dbReference type="ARBA" id="ARBA00022989"/>
    </source>
</evidence>
<dbReference type="Proteomes" id="UP000251647">
    <property type="component" value="Unassembled WGS sequence"/>
</dbReference>
<keyword evidence="9" id="KW-0406">Ion transport</keyword>
<sequence length="363" mass="38683">MEQIQTSSRKSSWLSIVVILGLIGLACYELWQVWPSLVLSSIKWQREINGQLSDLLYDAKNNSLAAGISLAGLSFIYGALHSLGPGHGKMIVTTYLATNPTKIKASLTMTIVSALMQAVVAVALVSILLAVFNASMRQISSQADQFILFSSFAVVALGAWVGLKAIKKLIQAKFSTPPEIKQQELADKSAPKFTISAIKPLQSSSSNSINAVNTKPTPALASTTFHTHQHDNNGVCGCGHKHVVSADEINNATTWKEYAGIIFSIGIRPCTGAVMVLLFANMVGIYWLGVVSAFVMALGTAMTTSIIAIMTITGKSLVKRYLNHNPNSNSQAGTWAQLIGGIILVLFGLLLVSSHSAGISPVL</sequence>
<dbReference type="GO" id="GO:0005886">
    <property type="term" value="C:plasma membrane"/>
    <property type="evidence" value="ECO:0007669"/>
    <property type="project" value="UniProtKB-SubCell"/>
</dbReference>
<feature type="transmembrane region" description="Helical" evidence="13">
    <location>
        <begin position="285"/>
        <end position="312"/>
    </location>
</feature>
<dbReference type="RefSeq" id="WP_005304212.1">
    <property type="nucleotide sequence ID" value="NZ_PYOG01000026.1"/>
</dbReference>
<evidence type="ECO:0000256" key="10">
    <source>
        <dbReference type="ARBA" id="ARBA00023112"/>
    </source>
</evidence>
<feature type="transmembrane region" description="Helical" evidence="13">
    <location>
        <begin position="258"/>
        <end position="279"/>
    </location>
</feature>
<gene>
    <name evidence="14" type="ORF">NCTC11647_03402</name>
</gene>
<evidence type="ECO:0000256" key="5">
    <source>
        <dbReference type="ARBA" id="ARBA00022475"/>
    </source>
</evidence>
<comment type="subcellular location">
    <subcellularLocation>
        <location evidence="2 13">Cell membrane</location>
        <topology evidence="2 13">Multi-pass membrane protein</topology>
    </subcellularLocation>
</comment>
<comment type="function">
    <text evidence="1">Efflux system for nickel and cobalt.</text>
</comment>
<evidence type="ECO:0000256" key="6">
    <source>
        <dbReference type="ARBA" id="ARBA00022596"/>
    </source>
</evidence>
<keyword evidence="11 13" id="KW-0472">Membrane</keyword>
<evidence type="ECO:0000256" key="7">
    <source>
        <dbReference type="ARBA" id="ARBA00022692"/>
    </source>
</evidence>
<keyword evidence="7 13" id="KW-0812">Transmembrane</keyword>
<evidence type="ECO:0000313" key="14">
    <source>
        <dbReference type="EMBL" id="SPY44457.1"/>
    </source>
</evidence>
<dbReference type="EMBL" id="UATL01000005">
    <property type="protein sequence ID" value="SPY44457.1"/>
    <property type="molecule type" value="Genomic_DNA"/>
</dbReference>
<keyword evidence="4 13" id="KW-0813">Transport</keyword>
<dbReference type="PANTHER" id="PTHR40659">
    <property type="entry name" value="NICKEL/COBALT EFFLUX SYSTEM RCNA"/>
    <property type="match status" value="1"/>
</dbReference>
<evidence type="ECO:0000256" key="4">
    <source>
        <dbReference type="ARBA" id="ARBA00022448"/>
    </source>
</evidence>
<evidence type="ECO:0000256" key="12">
    <source>
        <dbReference type="ARBA" id="ARBA00023285"/>
    </source>
</evidence>
<feature type="transmembrane region" description="Helical" evidence="13">
    <location>
        <begin position="146"/>
        <end position="163"/>
    </location>
</feature>
<feature type="transmembrane region" description="Helical" evidence="13">
    <location>
        <begin position="332"/>
        <end position="353"/>
    </location>
</feature>
<evidence type="ECO:0000256" key="2">
    <source>
        <dbReference type="ARBA" id="ARBA00004651"/>
    </source>
</evidence>
<feature type="transmembrane region" description="Helical" evidence="13">
    <location>
        <begin position="64"/>
        <end position="84"/>
    </location>
</feature>
<dbReference type="GO" id="GO:0032025">
    <property type="term" value="P:response to cobalt ion"/>
    <property type="evidence" value="ECO:0007669"/>
    <property type="project" value="TreeGrafter"/>
</dbReference>